<name>A0AAV4BP78_9GAST</name>
<dbReference type="Proteomes" id="UP000735302">
    <property type="component" value="Unassembled WGS sequence"/>
</dbReference>
<sequence length="105" mass="12127">MSTILGEGHFIPEQTFKINGSEIEIPYMVIGDKAFPVKTYLMKPFAARTLNAKRRIYNCRHPRARRAVECAFGILASKFEFFQRPMQVKPDKAFIITVMVGCRRE</sequence>
<dbReference type="GO" id="GO:0046872">
    <property type="term" value="F:metal ion binding"/>
    <property type="evidence" value="ECO:0007669"/>
    <property type="project" value="UniProtKB-KW"/>
</dbReference>
<gene>
    <name evidence="4" type="ORF">PoB_004877100</name>
</gene>
<evidence type="ECO:0000256" key="2">
    <source>
        <dbReference type="ARBA" id="ARBA00022723"/>
    </source>
</evidence>
<proteinExistence type="predicted"/>
<keyword evidence="2" id="KW-0479">Metal-binding</keyword>
<dbReference type="EMBL" id="BLXT01005357">
    <property type="protein sequence ID" value="GFO22266.1"/>
    <property type="molecule type" value="Genomic_DNA"/>
</dbReference>
<feature type="domain" description="DDE Tnp4" evidence="3">
    <location>
        <begin position="27"/>
        <end position="93"/>
    </location>
</feature>
<organism evidence="4 5">
    <name type="scientific">Plakobranchus ocellatus</name>
    <dbReference type="NCBI Taxonomy" id="259542"/>
    <lineage>
        <taxon>Eukaryota</taxon>
        <taxon>Metazoa</taxon>
        <taxon>Spiralia</taxon>
        <taxon>Lophotrochozoa</taxon>
        <taxon>Mollusca</taxon>
        <taxon>Gastropoda</taxon>
        <taxon>Heterobranchia</taxon>
        <taxon>Euthyneura</taxon>
        <taxon>Panpulmonata</taxon>
        <taxon>Sacoglossa</taxon>
        <taxon>Placobranchoidea</taxon>
        <taxon>Plakobranchidae</taxon>
        <taxon>Plakobranchus</taxon>
    </lineage>
</organism>
<comment type="caution">
    <text evidence="4">The sequence shown here is derived from an EMBL/GenBank/DDBJ whole genome shotgun (WGS) entry which is preliminary data.</text>
</comment>
<comment type="cofactor">
    <cofactor evidence="1">
        <name>a divalent metal cation</name>
        <dbReference type="ChEBI" id="CHEBI:60240"/>
    </cofactor>
</comment>
<evidence type="ECO:0000313" key="5">
    <source>
        <dbReference type="Proteomes" id="UP000735302"/>
    </source>
</evidence>
<dbReference type="InterPro" id="IPR027806">
    <property type="entry name" value="HARBI1_dom"/>
</dbReference>
<dbReference type="AlphaFoldDB" id="A0AAV4BP78"/>
<reference evidence="4 5" key="1">
    <citation type="journal article" date="2021" name="Elife">
        <title>Chloroplast acquisition without the gene transfer in kleptoplastic sea slugs, Plakobranchus ocellatus.</title>
        <authorList>
            <person name="Maeda T."/>
            <person name="Takahashi S."/>
            <person name="Yoshida T."/>
            <person name="Shimamura S."/>
            <person name="Takaki Y."/>
            <person name="Nagai Y."/>
            <person name="Toyoda A."/>
            <person name="Suzuki Y."/>
            <person name="Arimoto A."/>
            <person name="Ishii H."/>
            <person name="Satoh N."/>
            <person name="Nishiyama T."/>
            <person name="Hasebe M."/>
            <person name="Maruyama T."/>
            <person name="Minagawa J."/>
            <person name="Obokata J."/>
            <person name="Shigenobu S."/>
        </authorList>
    </citation>
    <scope>NUCLEOTIDE SEQUENCE [LARGE SCALE GENOMIC DNA]</scope>
</reference>
<evidence type="ECO:0000259" key="3">
    <source>
        <dbReference type="Pfam" id="PF13359"/>
    </source>
</evidence>
<accession>A0AAV4BP78</accession>
<protein>
    <recommendedName>
        <fullName evidence="3">DDE Tnp4 domain-containing protein</fullName>
    </recommendedName>
</protein>
<dbReference type="Pfam" id="PF13359">
    <property type="entry name" value="DDE_Tnp_4"/>
    <property type="match status" value="1"/>
</dbReference>
<keyword evidence="5" id="KW-1185">Reference proteome</keyword>
<evidence type="ECO:0000256" key="1">
    <source>
        <dbReference type="ARBA" id="ARBA00001968"/>
    </source>
</evidence>
<evidence type="ECO:0000313" key="4">
    <source>
        <dbReference type="EMBL" id="GFO22266.1"/>
    </source>
</evidence>